<keyword evidence="1" id="KW-0812">Transmembrane</keyword>
<keyword evidence="3" id="KW-1185">Reference proteome</keyword>
<dbReference type="VEuPathDB" id="VectorBase:GAUT045557"/>
<keyword evidence="1" id="KW-0472">Membrane</keyword>
<proteinExistence type="predicted"/>
<keyword evidence="1" id="KW-1133">Transmembrane helix</keyword>
<reference evidence="2" key="1">
    <citation type="submission" date="2020-05" db="UniProtKB">
        <authorList>
            <consortium name="EnsemblMetazoa"/>
        </authorList>
    </citation>
    <scope>IDENTIFICATION</scope>
    <source>
        <strain evidence="2">TTRI</strain>
    </source>
</reference>
<evidence type="ECO:0000313" key="3">
    <source>
        <dbReference type="Proteomes" id="UP000078200"/>
    </source>
</evidence>
<organism evidence="2 3">
    <name type="scientific">Glossina austeni</name>
    <name type="common">Savannah tsetse fly</name>
    <dbReference type="NCBI Taxonomy" id="7395"/>
    <lineage>
        <taxon>Eukaryota</taxon>
        <taxon>Metazoa</taxon>
        <taxon>Ecdysozoa</taxon>
        <taxon>Arthropoda</taxon>
        <taxon>Hexapoda</taxon>
        <taxon>Insecta</taxon>
        <taxon>Pterygota</taxon>
        <taxon>Neoptera</taxon>
        <taxon>Endopterygota</taxon>
        <taxon>Diptera</taxon>
        <taxon>Brachycera</taxon>
        <taxon>Muscomorpha</taxon>
        <taxon>Hippoboscoidea</taxon>
        <taxon>Glossinidae</taxon>
        <taxon>Glossina</taxon>
    </lineage>
</organism>
<evidence type="ECO:0000313" key="2">
    <source>
        <dbReference type="EnsemblMetazoa" id="GAUT045557-PA"/>
    </source>
</evidence>
<name>A0A1A9VRX7_GLOAU</name>
<sequence>MNVGFVPPVVFEILYIQYPITRSKESLNQLLKEHSQLDKVISSLVWGVCIRFSIWGLLVFIAQSSNSSVQFPIRRALHRCHSHRYITSSKKFGNISILSMCLTSPTLNPFIFANAGRGYSHVQILAQQSNQERSFP</sequence>
<dbReference type="Proteomes" id="UP000078200">
    <property type="component" value="Unassembled WGS sequence"/>
</dbReference>
<protein>
    <submittedName>
        <fullName evidence="2">Uncharacterized protein</fullName>
    </submittedName>
</protein>
<evidence type="ECO:0000256" key="1">
    <source>
        <dbReference type="SAM" id="Phobius"/>
    </source>
</evidence>
<accession>A0A1A9VRX7</accession>
<feature type="transmembrane region" description="Helical" evidence="1">
    <location>
        <begin position="40"/>
        <end position="62"/>
    </location>
</feature>
<dbReference type="AlphaFoldDB" id="A0A1A9VRX7"/>
<dbReference type="EnsemblMetazoa" id="GAUT045557-RA">
    <property type="protein sequence ID" value="GAUT045557-PA"/>
    <property type="gene ID" value="GAUT045557"/>
</dbReference>